<keyword evidence="5" id="KW-1185">Reference proteome</keyword>
<dbReference type="SMART" id="SM00233">
    <property type="entry name" value="PH"/>
    <property type="match status" value="1"/>
</dbReference>
<dbReference type="EMBL" id="JAINUG010000225">
    <property type="protein sequence ID" value="KAJ8386611.1"/>
    <property type="molecule type" value="Genomic_DNA"/>
</dbReference>
<evidence type="ECO:0000313" key="5">
    <source>
        <dbReference type="Proteomes" id="UP001221898"/>
    </source>
</evidence>
<evidence type="ECO:0000256" key="2">
    <source>
        <dbReference type="ARBA" id="ARBA00023136"/>
    </source>
</evidence>
<comment type="caution">
    <text evidence="4">The sequence shown here is derived from an EMBL/GenBank/DDBJ whole genome shotgun (WGS) entry which is preliminary data.</text>
</comment>
<dbReference type="Pfam" id="PF00169">
    <property type="entry name" value="PH"/>
    <property type="match status" value="1"/>
</dbReference>
<dbReference type="AlphaFoldDB" id="A0AAD7RLP6"/>
<dbReference type="PROSITE" id="PS50003">
    <property type="entry name" value="PH_DOMAIN"/>
    <property type="match status" value="1"/>
</dbReference>
<protein>
    <recommendedName>
        <fullName evidence="3">PH domain-containing protein</fullName>
    </recommendedName>
</protein>
<dbReference type="PANTHER" id="PTHR14309">
    <property type="entry name" value="EXPRESSED PROTEIN"/>
    <property type="match status" value="1"/>
</dbReference>
<dbReference type="GO" id="GO:0016020">
    <property type="term" value="C:membrane"/>
    <property type="evidence" value="ECO:0007669"/>
    <property type="project" value="UniProtKB-SubCell"/>
</dbReference>
<sequence length="187" mass="21027">MALMKSGWLWRQSSIFKRWKLNWCDLWIDGNLVCYKSESRRDYETRVSLKSKCITVKSGLECTGVSPPEGRPRESLLMLYLRDGSTVVMCANSEDEALAWELTIMEAKRNPVYTYDPYDDSYQFVPMNSHNAVYISPGYYGHGGGTHHILIHRDPCDGIGQQVALGLLAGMATGAALRSLLAMVQIL</sequence>
<proteinExistence type="predicted"/>
<name>A0AAD7RLP6_9TELE</name>
<dbReference type="PANTHER" id="PTHR14309:SF7">
    <property type="entry name" value="PLECKSTRIN HOMOLOGY DOMAIN-CONTAINING FAMILY B MEMBER 1"/>
    <property type="match status" value="1"/>
</dbReference>
<dbReference type="SUPFAM" id="SSF50729">
    <property type="entry name" value="PH domain-like"/>
    <property type="match status" value="1"/>
</dbReference>
<evidence type="ECO:0000256" key="1">
    <source>
        <dbReference type="ARBA" id="ARBA00004370"/>
    </source>
</evidence>
<feature type="domain" description="PH" evidence="3">
    <location>
        <begin position="2"/>
        <end position="109"/>
    </location>
</feature>
<organism evidence="4 5">
    <name type="scientific">Aldrovandia affinis</name>
    <dbReference type="NCBI Taxonomy" id="143900"/>
    <lineage>
        <taxon>Eukaryota</taxon>
        <taxon>Metazoa</taxon>
        <taxon>Chordata</taxon>
        <taxon>Craniata</taxon>
        <taxon>Vertebrata</taxon>
        <taxon>Euteleostomi</taxon>
        <taxon>Actinopterygii</taxon>
        <taxon>Neopterygii</taxon>
        <taxon>Teleostei</taxon>
        <taxon>Notacanthiformes</taxon>
        <taxon>Halosauridae</taxon>
        <taxon>Aldrovandia</taxon>
    </lineage>
</organism>
<dbReference type="FunFam" id="2.30.29.30:FF:000073">
    <property type="entry name" value="Pleckstrin homology domain-containing family B member 2"/>
    <property type="match status" value="1"/>
</dbReference>
<dbReference type="GO" id="GO:0045595">
    <property type="term" value="P:regulation of cell differentiation"/>
    <property type="evidence" value="ECO:0007669"/>
    <property type="project" value="TreeGrafter"/>
</dbReference>
<accession>A0AAD7RLP6</accession>
<evidence type="ECO:0000313" key="4">
    <source>
        <dbReference type="EMBL" id="KAJ8386611.1"/>
    </source>
</evidence>
<dbReference type="InterPro" id="IPR011993">
    <property type="entry name" value="PH-like_dom_sf"/>
</dbReference>
<reference evidence="4" key="1">
    <citation type="journal article" date="2023" name="Science">
        <title>Genome structures resolve the early diversification of teleost fishes.</title>
        <authorList>
            <person name="Parey E."/>
            <person name="Louis A."/>
            <person name="Montfort J."/>
            <person name="Bouchez O."/>
            <person name="Roques C."/>
            <person name="Iampietro C."/>
            <person name="Lluch J."/>
            <person name="Castinel A."/>
            <person name="Donnadieu C."/>
            <person name="Desvignes T."/>
            <person name="Floi Bucao C."/>
            <person name="Jouanno E."/>
            <person name="Wen M."/>
            <person name="Mejri S."/>
            <person name="Dirks R."/>
            <person name="Jansen H."/>
            <person name="Henkel C."/>
            <person name="Chen W.J."/>
            <person name="Zahm M."/>
            <person name="Cabau C."/>
            <person name="Klopp C."/>
            <person name="Thompson A.W."/>
            <person name="Robinson-Rechavi M."/>
            <person name="Braasch I."/>
            <person name="Lecointre G."/>
            <person name="Bobe J."/>
            <person name="Postlethwait J.H."/>
            <person name="Berthelot C."/>
            <person name="Roest Crollius H."/>
            <person name="Guiguen Y."/>
        </authorList>
    </citation>
    <scope>NUCLEOTIDE SEQUENCE</scope>
    <source>
        <strain evidence="4">NC1722</strain>
    </source>
</reference>
<dbReference type="Proteomes" id="UP001221898">
    <property type="component" value="Unassembled WGS sequence"/>
</dbReference>
<dbReference type="InterPro" id="IPR039680">
    <property type="entry name" value="PLEKHB1/2"/>
</dbReference>
<comment type="subcellular location">
    <subcellularLocation>
        <location evidence="1">Membrane</location>
    </subcellularLocation>
</comment>
<gene>
    <name evidence="4" type="ORF">AAFF_G00168430</name>
</gene>
<dbReference type="Gene3D" id="2.30.29.30">
    <property type="entry name" value="Pleckstrin-homology domain (PH domain)/Phosphotyrosine-binding domain (PTB)"/>
    <property type="match status" value="1"/>
</dbReference>
<keyword evidence="2" id="KW-0472">Membrane</keyword>
<dbReference type="InterPro" id="IPR001849">
    <property type="entry name" value="PH_domain"/>
</dbReference>
<evidence type="ECO:0000259" key="3">
    <source>
        <dbReference type="PROSITE" id="PS50003"/>
    </source>
</evidence>
<dbReference type="CDD" id="cd13265">
    <property type="entry name" value="PH_evt"/>
    <property type="match status" value="1"/>
</dbReference>